<feature type="region of interest" description="Disordered" evidence="1">
    <location>
        <begin position="32"/>
        <end position="60"/>
    </location>
</feature>
<dbReference type="Proteomes" id="UP000499080">
    <property type="component" value="Unassembled WGS sequence"/>
</dbReference>
<protein>
    <submittedName>
        <fullName evidence="2">Uncharacterized protein</fullName>
    </submittedName>
</protein>
<evidence type="ECO:0000313" key="2">
    <source>
        <dbReference type="EMBL" id="GBM40935.1"/>
    </source>
</evidence>
<gene>
    <name evidence="2" type="ORF">AVEN_161580_1</name>
</gene>
<dbReference type="AlphaFoldDB" id="A0A4Y2FKF1"/>
<feature type="region of interest" description="Disordered" evidence="1">
    <location>
        <begin position="86"/>
        <end position="119"/>
    </location>
</feature>
<dbReference type="EMBL" id="BGPR01000948">
    <property type="protein sequence ID" value="GBM40935.1"/>
    <property type="molecule type" value="Genomic_DNA"/>
</dbReference>
<feature type="compositionally biased region" description="Polar residues" evidence="1">
    <location>
        <begin position="86"/>
        <end position="109"/>
    </location>
</feature>
<name>A0A4Y2FKF1_ARAVE</name>
<organism evidence="2 3">
    <name type="scientific">Araneus ventricosus</name>
    <name type="common">Orbweaver spider</name>
    <name type="synonym">Epeira ventricosa</name>
    <dbReference type="NCBI Taxonomy" id="182803"/>
    <lineage>
        <taxon>Eukaryota</taxon>
        <taxon>Metazoa</taxon>
        <taxon>Ecdysozoa</taxon>
        <taxon>Arthropoda</taxon>
        <taxon>Chelicerata</taxon>
        <taxon>Arachnida</taxon>
        <taxon>Araneae</taxon>
        <taxon>Araneomorphae</taxon>
        <taxon>Entelegynae</taxon>
        <taxon>Araneoidea</taxon>
        <taxon>Araneidae</taxon>
        <taxon>Araneus</taxon>
    </lineage>
</organism>
<proteinExistence type="predicted"/>
<accession>A0A4Y2FKF1</accession>
<sequence>MYVFLLINTRHHWQQGRTSAFIRNTTDLRIPPLNSASITTMPQTSSESMERTPEDASNKMPRLKPLEAVPLDHCTQQSWHRIHSPSLSAISEENPPSRSSLHDLAQTNPRFVRNGSFRL</sequence>
<feature type="compositionally biased region" description="Polar residues" evidence="1">
    <location>
        <begin position="34"/>
        <end position="47"/>
    </location>
</feature>
<evidence type="ECO:0000256" key="1">
    <source>
        <dbReference type="SAM" id="MobiDB-lite"/>
    </source>
</evidence>
<reference evidence="2 3" key="1">
    <citation type="journal article" date="2019" name="Sci. Rep.">
        <title>Orb-weaving spider Araneus ventricosus genome elucidates the spidroin gene catalogue.</title>
        <authorList>
            <person name="Kono N."/>
            <person name="Nakamura H."/>
            <person name="Ohtoshi R."/>
            <person name="Moran D.A.P."/>
            <person name="Shinohara A."/>
            <person name="Yoshida Y."/>
            <person name="Fujiwara M."/>
            <person name="Mori M."/>
            <person name="Tomita M."/>
            <person name="Arakawa K."/>
        </authorList>
    </citation>
    <scope>NUCLEOTIDE SEQUENCE [LARGE SCALE GENOMIC DNA]</scope>
</reference>
<keyword evidence="3" id="KW-1185">Reference proteome</keyword>
<comment type="caution">
    <text evidence="2">The sequence shown here is derived from an EMBL/GenBank/DDBJ whole genome shotgun (WGS) entry which is preliminary data.</text>
</comment>
<feature type="compositionally biased region" description="Basic and acidic residues" evidence="1">
    <location>
        <begin position="48"/>
        <end position="57"/>
    </location>
</feature>
<evidence type="ECO:0000313" key="3">
    <source>
        <dbReference type="Proteomes" id="UP000499080"/>
    </source>
</evidence>